<comment type="caution">
    <text evidence="3">The sequence shown here is derived from an EMBL/GenBank/DDBJ whole genome shotgun (WGS) entry which is preliminary data.</text>
</comment>
<dbReference type="PANTHER" id="PTHR47074">
    <property type="entry name" value="BNAC02G40300D PROTEIN"/>
    <property type="match status" value="1"/>
</dbReference>
<dbReference type="InterPro" id="IPR002156">
    <property type="entry name" value="RNaseH_domain"/>
</dbReference>
<accession>A0A2K3N210</accession>
<evidence type="ECO:0000313" key="4">
    <source>
        <dbReference type="Proteomes" id="UP000236291"/>
    </source>
</evidence>
<dbReference type="PANTHER" id="PTHR47074:SF48">
    <property type="entry name" value="POLYNUCLEOTIDYL TRANSFERASE, RIBONUCLEASE H-LIKE SUPERFAMILY PROTEIN"/>
    <property type="match status" value="1"/>
</dbReference>
<dbReference type="Pfam" id="PF13966">
    <property type="entry name" value="zf-RVT"/>
    <property type="match status" value="1"/>
</dbReference>
<dbReference type="EMBL" id="ASHM01015142">
    <property type="protein sequence ID" value="PNX97052.1"/>
    <property type="molecule type" value="Genomic_DNA"/>
</dbReference>
<dbReference type="GO" id="GO:0004523">
    <property type="term" value="F:RNA-DNA hybrid ribonuclease activity"/>
    <property type="evidence" value="ECO:0007669"/>
    <property type="project" value="InterPro"/>
</dbReference>
<dbReference type="CDD" id="cd06222">
    <property type="entry name" value="RNase_H_like"/>
    <property type="match status" value="1"/>
</dbReference>
<dbReference type="InterPro" id="IPR036397">
    <property type="entry name" value="RNaseH_sf"/>
</dbReference>
<dbReference type="SUPFAM" id="SSF53098">
    <property type="entry name" value="Ribonuclease H-like"/>
    <property type="match status" value="1"/>
</dbReference>
<reference evidence="3 4" key="2">
    <citation type="journal article" date="2017" name="Front. Plant Sci.">
        <title>Gene Classification and Mining of Molecular Markers Useful in Red Clover (Trifolium pratense) Breeding.</title>
        <authorList>
            <person name="Istvanek J."/>
            <person name="Dluhosova J."/>
            <person name="Dluhos P."/>
            <person name="Patkova L."/>
            <person name="Nedelnik J."/>
            <person name="Repkova J."/>
        </authorList>
    </citation>
    <scope>NUCLEOTIDE SEQUENCE [LARGE SCALE GENOMIC DNA]</scope>
    <source>
        <strain evidence="4">cv. Tatra</strain>
        <tissue evidence="3">Young leaves</tissue>
    </source>
</reference>
<dbReference type="InterPro" id="IPR044730">
    <property type="entry name" value="RNase_H-like_dom_plant"/>
</dbReference>
<protein>
    <submittedName>
        <fullName evidence="3">Cytochrome p450</fullName>
    </submittedName>
</protein>
<organism evidence="3 4">
    <name type="scientific">Trifolium pratense</name>
    <name type="common">Red clover</name>
    <dbReference type="NCBI Taxonomy" id="57577"/>
    <lineage>
        <taxon>Eukaryota</taxon>
        <taxon>Viridiplantae</taxon>
        <taxon>Streptophyta</taxon>
        <taxon>Embryophyta</taxon>
        <taxon>Tracheophyta</taxon>
        <taxon>Spermatophyta</taxon>
        <taxon>Magnoliopsida</taxon>
        <taxon>eudicotyledons</taxon>
        <taxon>Gunneridae</taxon>
        <taxon>Pentapetalae</taxon>
        <taxon>rosids</taxon>
        <taxon>fabids</taxon>
        <taxon>Fabales</taxon>
        <taxon>Fabaceae</taxon>
        <taxon>Papilionoideae</taxon>
        <taxon>50 kb inversion clade</taxon>
        <taxon>NPAAA clade</taxon>
        <taxon>Hologalegina</taxon>
        <taxon>IRL clade</taxon>
        <taxon>Trifolieae</taxon>
        <taxon>Trifolium</taxon>
    </lineage>
</organism>
<dbReference type="AlphaFoldDB" id="A0A2K3N210"/>
<feature type="domain" description="Reverse transcriptase zinc-binding" evidence="2">
    <location>
        <begin position="70"/>
        <end position="122"/>
    </location>
</feature>
<dbReference type="GO" id="GO:0003676">
    <property type="term" value="F:nucleic acid binding"/>
    <property type="evidence" value="ECO:0007669"/>
    <property type="project" value="InterPro"/>
</dbReference>
<evidence type="ECO:0000259" key="2">
    <source>
        <dbReference type="Pfam" id="PF13966"/>
    </source>
</evidence>
<dbReference type="InterPro" id="IPR012337">
    <property type="entry name" value="RNaseH-like_sf"/>
</dbReference>
<sequence>MEKCNGAMRSPDSKVVTEVLILERRTSINPLENRNKVIATKFRVRESVMQGKDDIRLKAKCLLRLRKFGEASGNWHQIWRAKIPPKVKNLLWRIGRNALPTRARLNSRGVQCPEHCAVCNDGTTSFSVLLGSIWKRRNGKVWNNITESNITVCERARHLITSWTQAQQTDSYANTPEPIQQHTNWEKPSRRRYKCNIDASFSSTHNKVGIGMCIRDDQGRYVATKTEWLEPILDVEIGEATGLLTALKWVGELQLRDVNFEMDCKRVVDCLYSSKTYNSDLGDILRDCRIILVQGTNEGENEPTLVEVYHRTIVDSR</sequence>
<dbReference type="Proteomes" id="UP000236291">
    <property type="component" value="Unassembled WGS sequence"/>
</dbReference>
<gene>
    <name evidence="3" type="ORF">L195_g020272</name>
</gene>
<dbReference type="STRING" id="57577.A0A2K3N210"/>
<dbReference type="Gene3D" id="3.30.420.10">
    <property type="entry name" value="Ribonuclease H-like superfamily/Ribonuclease H"/>
    <property type="match status" value="1"/>
</dbReference>
<proteinExistence type="predicted"/>
<evidence type="ECO:0000313" key="3">
    <source>
        <dbReference type="EMBL" id="PNX97052.1"/>
    </source>
</evidence>
<dbReference type="InterPro" id="IPR026960">
    <property type="entry name" value="RVT-Znf"/>
</dbReference>
<name>A0A2K3N210_TRIPR</name>
<dbReference type="ExpressionAtlas" id="A0A2K3N210">
    <property type="expression patterns" value="baseline"/>
</dbReference>
<dbReference type="Pfam" id="PF13456">
    <property type="entry name" value="RVT_3"/>
    <property type="match status" value="1"/>
</dbReference>
<dbReference type="InterPro" id="IPR052929">
    <property type="entry name" value="RNase_H-like_EbsB-rel"/>
</dbReference>
<reference evidence="3 4" key="1">
    <citation type="journal article" date="2014" name="Am. J. Bot.">
        <title>Genome assembly and annotation for red clover (Trifolium pratense; Fabaceae).</title>
        <authorList>
            <person name="Istvanek J."/>
            <person name="Jaros M."/>
            <person name="Krenek A."/>
            <person name="Repkova J."/>
        </authorList>
    </citation>
    <scope>NUCLEOTIDE SEQUENCE [LARGE SCALE GENOMIC DNA]</scope>
    <source>
        <strain evidence="4">cv. Tatra</strain>
        <tissue evidence="3">Young leaves</tissue>
    </source>
</reference>
<feature type="domain" description="RNase H type-1" evidence="1">
    <location>
        <begin position="196"/>
        <end position="292"/>
    </location>
</feature>
<evidence type="ECO:0000259" key="1">
    <source>
        <dbReference type="Pfam" id="PF13456"/>
    </source>
</evidence>